<feature type="region of interest" description="Disordered" evidence="1">
    <location>
        <begin position="122"/>
        <end position="173"/>
    </location>
</feature>
<dbReference type="InterPro" id="IPR036420">
    <property type="entry name" value="BRCT_dom_sf"/>
</dbReference>
<evidence type="ECO:0000259" key="2">
    <source>
        <dbReference type="PROSITE" id="PS50172"/>
    </source>
</evidence>
<feature type="region of interest" description="Disordered" evidence="1">
    <location>
        <begin position="398"/>
        <end position="448"/>
    </location>
</feature>
<dbReference type="HOGENOM" id="CLU_015429_0_0_1"/>
<accession>G4T9N9</accession>
<feature type="compositionally biased region" description="Acidic residues" evidence="1">
    <location>
        <begin position="128"/>
        <end position="147"/>
    </location>
</feature>
<dbReference type="InterPro" id="IPR001357">
    <property type="entry name" value="BRCT_dom"/>
</dbReference>
<reference evidence="3 4" key="1">
    <citation type="journal article" date="2011" name="PLoS Pathog.">
        <title>Endophytic Life Strategies Decoded by Genome and Transcriptome Analyses of the Mutualistic Root Symbiont Piriformospora indica.</title>
        <authorList>
            <person name="Zuccaro A."/>
            <person name="Lahrmann U."/>
            <person name="Guldener U."/>
            <person name="Langen G."/>
            <person name="Pfiffi S."/>
            <person name="Biedenkopf D."/>
            <person name="Wong P."/>
            <person name="Samans B."/>
            <person name="Grimm C."/>
            <person name="Basiewicz M."/>
            <person name="Murat C."/>
            <person name="Martin F."/>
            <person name="Kogel K.H."/>
        </authorList>
    </citation>
    <scope>NUCLEOTIDE SEQUENCE [LARGE SCALE GENOMIC DNA]</scope>
    <source>
        <strain evidence="3 4">DSM 11827</strain>
    </source>
</reference>
<gene>
    <name evidence="3" type="ORF">PIIN_01917</name>
</gene>
<proteinExistence type="predicted"/>
<dbReference type="PROSITE" id="PS50172">
    <property type="entry name" value="BRCT"/>
    <property type="match status" value="1"/>
</dbReference>
<dbReference type="AlphaFoldDB" id="G4T9N9"/>
<dbReference type="STRING" id="1109443.G4T9N9"/>
<dbReference type="CDD" id="cd11655">
    <property type="entry name" value="rap1_myb-like"/>
    <property type="match status" value="1"/>
</dbReference>
<protein>
    <recommendedName>
        <fullName evidence="2">BRCT domain-containing protein</fullName>
    </recommendedName>
</protein>
<feature type="compositionally biased region" description="Acidic residues" evidence="1">
    <location>
        <begin position="407"/>
        <end position="417"/>
    </location>
</feature>
<evidence type="ECO:0000256" key="1">
    <source>
        <dbReference type="SAM" id="MobiDB-lite"/>
    </source>
</evidence>
<dbReference type="EMBL" id="CAFZ01000024">
    <property type="protein sequence ID" value="CCA68050.1"/>
    <property type="molecule type" value="Genomic_DNA"/>
</dbReference>
<dbReference type="eggNOG" id="ENOG502SI18">
    <property type="taxonomic scope" value="Eukaryota"/>
</dbReference>
<dbReference type="Gene3D" id="1.10.10.60">
    <property type="entry name" value="Homeodomain-like"/>
    <property type="match status" value="2"/>
</dbReference>
<feature type="compositionally biased region" description="Low complexity" evidence="1">
    <location>
        <begin position="418"/>
        <end position="435"/>
    </location>
</feature>
<evidence type="ECO:0000313" key="3">
    <source>
        <dbReference type="EMBL" id="CCA68050.1"/>
    </source>
</evidence>
<dbReference type="SUPFAM" id="SSF52113">
    <property type="entry name" value="BRCT domain"/>
    <property type="match status" value="1"/>
</dbReference>
<organism evidence="3 4">
    <name type="scientific">Serendipita indica (strain DSM 11827)</name>
    <name type="common">Root endophyte fungus</name>
    <name type="synonym">Piriformospora indica</name>
    <dbReference type="NCBI Taxonomy" id="1109443"/>
    <lineage>
        <taxon>Eukaryota</taxon>
        <taxon>Fungi</taxon>
        <taxon>Dikarya</taxon>
        <taxon>Basidiomycota</taxon>
        <taxon>Agaricomycotina</taxon>
        <taxon>Agaricomycetes</taxon>
        <taxon>Sebacinales</taxon>
        <taxon>Serendipitaceae</taxon>
        <taxon>Serendipita</taxon>
    </lineage>
</organism>
<keyword evidence="4" id="KW-1185">Reference proteome</keyword>
<dbReference type="OMA" id="QTWQAAN"/>
<sequence>MDISSSTQAAQNTSEIFVDPLQGNPLVCYVHSDVKDRLELVKQIQNHGGSTSTSYTNATYILVDATSIEGHNLYIMFNNTRKSKTVLDSRWVSECIDAGKVLGFRDDWGGCRVTGKEREEFLNKQQEEAEQIDESPERDELGDESDVLDPGSTQDTPTSPEHPGANSEAGRLPHTMYYGGHPLMYGYPARPGNGAAPIPTPMPWPYLPNGQPMPFAMGMPMFAPPFMHQEGHEGQPAAVPGAYPTYDMQQLQAQAQAYSNAWMSFYPQMDPAAYARQLEESGFQLAVEAVQGQEQTAVASSVKLALKTSGRPARSPTPPTRVVKSMYGGNLFTEDDVQYLKRYIDYCQEQGLLLSLREICERLAAKARNYLFAPHHTFFSWRRYCNKHQIRLGAYTLEDRNSGNNSGEEEQSSDEEANGQYRSIPSTSTPSGRRSPTPPKTLYKSTTGKGVAFTPEDVKFLMDYLKYRRESTENLDMVEFWNDLARKAPHHSRASWMKYWRRHRHELEPHEDDIQVPVVSSPSKKARYTRKDDILLAHYFIEFENSETAMKKTSDKLFQEFAVLHPHHPWKGWQEHHRLHKAQIDHIIKQIKEGALLRE</sequence>
<dbReference type="Gene3D" id="3.40.50.10190">
    <property type="entry name" value="BRCT domain"/>
    <property type="match status" value="1"/>
</dbReference>
<dbReference type="InParanoid" id="G4T9N9"/>
<dbReference type="Proteomes" id="UP000007148">
    <property type="component" value="Unassembled WGS sequence"/>
</dbReference>
<feature type="domain" description="BRCT" evidence="2">
    <location>
        <begin position="36"/>
        <end position="106"/>
    </location>
</feature>
<evidence type="ECO:0000313" key="4">
    <source>
        <dbReference type="Proteomes" id="UP000007148"/>
    </source>
</evidence>
<name>G4T9N9_SERID</name>
<comment type="caution">
    <text evidence="3">The sequence shown here is derived from an EMBL/GenBank/DDBJ whole genome shotgun (WGS) entry which is preliminary data.</text>
</comment>
<dbReference type="OrthoDB" id="3358963at2759"/>